<feature type="compositionally biased region" description="Acidic residues" evidence="1">
    <location>
        <begin position="48"/>
        <end position="90"/>
    </location>
</feature>
<evidence type="ECO:0000313" key="4">
    <source>
        <dbReference type="Proteomes" id="UP000663887"/>
    </source>
</evidence>
<accession>A0A816VL64</accession>
<organism evidence="2 4">
    <name type="scientific">Rotaria magnacalcarata</name>
    <dbReference type="NCBI Taxonomy" id="392030"/>
    <lineage>
        <taxon>Eukaryota</taxon>
        <taxon>Metazoa</taxon>
        <taxon>Spiralia</taxon>
        <taxon>Gnathifera</taxon>
        <taxon>Rotifera</taxon>
        <taxon>Eurotatoria</taxon>
        <taxon>Bdelloidea</taxon>
        <taxon>Philodinida</taxon>
        <taxon>Philodinidae</taxon>
        <taxon>Rotaria</taxon>
    </lineage>
</organism>
<dbReference type="Proteomes" id="UP000663842">
    <property type="component" value="Unassembled WGS sequence"/>
</dbReference>
<feature type="compositionally biased region" description="Polar residues" evidence="1">
    <location>
        <begin position="35"/>
        <end position="45"/>
    </location>
</feature>
<evidence type="ECO:0000256" key="1">
    <source>
        <dbReference type="SAM" id="MobiDB-lite"/>
    </source>
</evidence>
<comment type="caution">
    <text evidence="2">The sequence shown here is derived from an EMBL/GenBank/DDBJ whole genome shotgun (WGS) entry which is preliminary data.</text>
</comment>
<gene>
    <name evidence="3" type="ORF">UXM345_LOCUS37630</name>
    <name evidence="2" type="ORF">XDN619_LOCUS23411</name>
</gene>
<feature type="region of interest" description="Disordered" evidence="1">
    <location>
        <begin position="28"/>
        <end position="108"/>
    </location>
</feature>
<dbReference type="AlphaFoldDB" id="A0A816VL64"/>
<proteinExistence type="predicted"/>
<dbReference type="Proteomes" id="UP000663887">
    <property type="component" value="Unassembled WGS sequence"/>
</dbReference>
<evidence type="ECO:0000313" key="2">
    <source>
        <dbReference type="EMBL" id="CAF2124362.1"/>
    </source>
</evidence>
<dbReference type="EMBL" id="CAJOBF010021174">
    <property type="protein sequence ID" value="CAF4385849.1"/>
    <property type="molecule type" value="Genomic_DNA"/>
</dbReference>
<sequence length="108" mass="12806">MDINDEFVEITRPIRVLLHPKYLRHRLRKKHSIDEQSTMSATTVEQLDIAEDDNDEPETEWLDETGEEETGHMDDDESEMDASQDDEQVEYVERRKTPDSDEDEEMSY</sequence>
<protein>
    <submittedName>
        <fullName evidence="2">Uncharacterized protein</fullName>
    </submittedName>
</protein>
<reference evidence="2" key="1">
    <citation type="submission" date="2021-02" db="EMBL/GenBank/DDBJ databases">
        <authorList>
            <person name="Nowell W R."/>
        </authorList>
    </citation>
    <scope>NUCLEOTIDE SEQUENCE</scope>
</reference>
<evidence type="ECO:0000313" key="3">
    <source>
        <dbReference type="EMBL" id="CAF4385849.1"/>
    </source>
</evidence>
<name>A0A816VL64_9BILA</name>
<dbReference type="EMBL" id="CAJNRG010010650">
    <property type="protein sequence ID" value="CAF2124362.1"/>
    <property type="molecule type" value="Genomic_DNA"/>
</dbReference>